<feature type="chain" id="PRO_5011547083" evidence="2">
    <location>
        <begin position="22"/>
        <end position="552"/>
    </location>
</feature>
<dbReference type="Pfam" id="PF00656">
    <property type="entry name" value="Peptidase_C14"/>
    <property type="match status" value="1"/>
</dbReference>
<dbReference type="InterPro" id="IPR011600">
    <property type="entry name" value="Pept_C14_caspase"/>
</dbReference>
<evidence type="ECO:0000256" key="2">
    <source>
        <dbReference type="SAM" id="SignalP"/>
    </source>
</evidence>
<evidence type="ECO:0000313" key="5">
    <source>
        <dbReference type="Proteomes" id="UP000198539"/>
    </source>
</evidence>
<dbReference type="Gene3D" id="1.10.101.10">
    <property type="entry name" value="PGBD-like superfamily/PGBD"/>
    <property type="match status" value="2"/>
</dbReference>
<name>A0A1H2XGR3_9RHOB</name>
<dbReference type="Gene3D" id="3.40.50.1460">
    <property type="match status" value="1"/>
</dbReference>
<dbReference type="InterPro" id="IPR036366">
    <property type="entry name" value="PGBDSf"/>
</dbReference>
<evidence type="ECO:0000256" key="1">
    <source>
        <dbReference type="SAM" id="MobiDB-lite"/>
    </source>
</evidence>
<keyword evidence="5" id="KW-1185">Reference proteome</keyword>
<dbReference type="InterPro" id="IPR029030">
    <property type="entry name" value="Caspase-like_dom_sf"/>
</dbReference>
<dbReference type="Proteomes" id="UP000198539">
    <property type="component" value="Unassembled WGS sequence"/>
</dbReference>
<dbReference type="EMBL" id="FNOM01000004">
    <property type="protein sequence ID" value="SDW92083.1"/>
    <property type="molecule type" value="Genomic_DNA"/>
</dbReference>
<dbReference type="Pfam" id="PF01471">
    <property type="entry name" value="PG_binding_1"/>
    <property type="match status" value="2"/>
</dbReference>
<proteinExistence type="predicted"/>
<sequence length="552" mass="59183">MLMRISLSVLMSLALALPATAAGIALIIGNEEYQSADASRGAAQVLSSRSALETAGFEVITGENLSGAQMRDALAQVLDAQGETGGTDRVVIVLSGHFAMSQQSAWLMGSDMDEPGLARADGTGLRLDTVLEIASGAELGAVVVLAQTTNSADLGARLEGGLPPRLAIPQNVAVVRASPARVTPMVRDLMVPGTTLASVVDASRFLQADGYVPPLIPFLPEGFAPAANADRQAWADAQERGSEAGYDAYLSSFPRGMFAAEARSARDRLRATPERVEEALTLTRDERRTIQRDLTLLGFDTRGIDGIFGPGTRRAVTGWQDVNDMKGTGFLTREQIFTMAAQAARRAAELEEAERARQAEIERADRAFWRDVGAAGDEAGLRAYLDRYPEGVFAEVATERLDVIEDARRRDAEARDRAAWLDARDRNTVAAYEEYLAAYPEGEFAATARAQIAELRPQPQPEPTPEPEPAPEDTSARDAEAALGLPQITRVLIERRLLAEGYDPGALDGNFDANTRDAIAGFQQENGLPVTGYLTQGLVGQLATQGILGLFE</sequence>
<dbReference type="SUPFAM" id="SSF52129">
    <property type="entry name" value="Caspase-like"/>
    <property type="match status" value="1"/>
</dbReference>
<dbReference type="AlphaFoldDB" id="A0A1H2XGR3"/>
<keyword evidence="2" id="KW-0732">Signal</keyword>
<feature type="domain" description="Caspase family p20" evidence="3">
    <location>
        <begin position="21"/>
        <end position="97"/>
    </location>
</feature>
<dbReference type="OrthoDB" id="8092964at2"/>
<reference evidence="4 5" key="1">
    <citation type="submission" date="2016-10" db="EMBL/GenBank/DDBJ databases">
        <authorList>
            <person name="de Groot N.N."/>
        </authorList>
    </citation>
    <scope>NUCLEOTIDE SEQUENCE [LARGE SCALE GENOMIC DNA]</scope>
    <source>
        <strain evidence="4 5">CGMCC 1.8894</strain>
    </source>
</reference>
<accession>A0A1H2XGR3</accession>
<dbReference type="InterPro" id="IPR001309">
    <property type="entry name" value="Pept_C14_p20"/>
</dbReference>
<feature type="signal peptide" evidence="2">
    <location>
        <begin position="1"/>
        <end position="21"/>
    </location>
</feature>
<evidence type="ECO:0000313" key="4">
    <source>
        <dbReference type="EMBL" id="SDW92083.1"/>
    </source>
</evidence>
<feature type="compositionally biased region" description="Pro residues" evidence="1">
    <location>
        <begin position="458"/>
        <end position="468"/>
    </location>
</feature>
<dbReference type="RefSeq" id="WP_092887640.1">
    <property type="nucleotide sequence ID" value="NZ_CP061498.1"/>
</dbReference>
<dbReference type="InterPro" id="IPR002477">
    <property type="entry name" value="Peptidoglycan-bd-like"/>
</dbReference>
<dbReference type="GO" id="GO:0004197">
    <property type="term" value="F:cysteine-type endopeptidase activity"/>
    <property type="evidence" value="ECO:0007669"/>
    <property type="project" value="InterPro"/>
</dbReference>
<dbReference type="GO" id="GO:0006508">
    <property type="term" value="P:proteolysis"/>
    <property type="evidence" value="ECO:0007669"/>
    <property type="project" value="InterPro"/>
</dbReference>
<dbReference type="STRING" id="564137.SAMN04488238_104191"/>
<organism evidence="4 5">
    <name type="scientific">Roseicitreum antarcticum</name>
    <dbReference type="NCBI Taxonomy" id="564137"/>
    <lineage>
        <taxon>Bacteria</taxon>
        <taxon>Pseudomonadati</taxon>
        <taxon>Pseudomonadota</taxon>
        <taxon>Alphaproteobacteria</taxon>
        <taxon>Rhodobacterales</taxon>
        <taxon>Paracoccaceae</taxon>
        <taxon>Roseicitreum</taxon>
    </lineage>
</organism>
<dbReference type="SUPFAM" id="SSF47090">
    <property type="entry name" value="PGBD-like"/>
    <property type="match status" value="2"/>
</dbReference>
<gene>
    <name evidence="4" type="ORF">SAMN04488238_104191</name>
</gene>
<feature type="region of interest" description="Disordered" evidence="1">
    <location>
        <begin position="457"/>
        <end position="477"/>
    </location>
</feature>
<dbReference type="InterPro" id="IPR036365">
    <property type="entry name" value="PGBD-like_sf"/>
</dbReference>
<protein>
    <submittedName>
        <fullName evidence="4">Caspase domain-containing protein</fullName>
    </submittedName>
</protein>
<dbReference type="PROSITE" id="PS50208">
    <property type="entry name" value="CASPASE_P20"/>
    <property type="match status" value="1"/>
</dbReference>
<evidence type="ECO:0000259" key="3">
    <source>
        <dbReference type="PROSITE" id="PS50208"/>
    </source>
</evidence>